<dbReference type="EMBL" id="LAZR01000373">
    <property type="protein sequence ID" value="KKN71963.1"/>
    <property type="molecule type" value="Genomic_DNA"/>
</dbReference>
<dbReference type="AlphaFoldDB" id="A0A0F9W1N1"/>
<proteinExistence type="predicted"/>
<keyword evidence="1" id="KW-1133">Transmembrane helix</keyword>
<gene>
    <name evidence="2" type="ORF">LCGC14_0416090</name>
</gene>
<name>A0A0F9W1N1_9ZZZZ</name>
<feature type="transmembrane region" description="Helical" evidence="1">
    <location>
        <begin position="43"/>
        <end position="68"/>
    </location>
</feature>
<sequence length="72" mass="8024">MAPDREERIEKMVTAIHEWIFTGNSAIPPATVRLDRLEGFKRVLCWIGGSFFTIVVLGGGLKLCFVLFGKPS</sequence>
<keyword evidence="1" id="KW-0472">Membrane</keyword>
<comment type="caution">
    <text evidence="2">The sequence shown here is derived from an EMBL/GenBank/DDBJ whole genome shotgun (WGS) entry which is preliminary data.</text>
</comment>
<evidence type="ECO:0000256" key="1">
    <source>
        <dbReference type="SAM" id="Phobius"/>
    </source>
</evidence>
<evidence type="ECO:0000313" key="2">
    <source>
        <dbReference type="EMBL" id="KKN71963.1"/>
    </source>
</evidence>
<protein>
    <submittedName>
        <fullName evidence="2">Uncharacterized protein</fullName>
    </submittedName>
</protein>
<accession>A0A0F9W1N1</accession>
<reference evidence="2" key="1">
    <citation type="journal article" date="2015" name="Nature">
        <title>Complex archaea that bridge the gap between prokaryotes and eukaryotes.</title>
        <authorList>
            <person name="Spang A."/>
            <person name="Saw J.H."/>
            <person name="Jorgensen S.L."/>
            <person name="Zaremba-Niedzwiedzka K."/>
            <person name="Martijn J."/>
            <person name="Lind A.E."/>
            <person name="van Eijk R."/>
            <person name="Schleper C."/>
            <person name="Guy L."/>
            <person name="Ettema T.J."/>
        </authorList>
    </citation>
    <scope>NUCLEOTIDE SEQUENCE</scope>
</reference>
<keyword evidence="1" id="KW-0812">Transmembrane</keyword>
<organism evidence="2">
    <name type="scientific">marine sediment metagenome</name>
    <dbReference type="NCBI Taxonomy" id="412755"/>
    <lineage>
        <taxon>unclassified sequences</taxon>
        <taxon>metagenomes</taxon>
        <taxon>ecological metagenomes</taxon>
    </lineage>
</organism>